<proteinExistence type="predicted"/>
<dbReference type="GO" id="GO:0005524">
    <property type="term" value="F:ATP binding"/>
    <property type="evidence" value="ECO:0007669"/>
    <property type="project" value="InterPro"/>
</dbReference>
<reference evidence="2" key="1">
    <citation type="submission" date="2018-06" db="EMBL/GenBank/DDBJ databases">
        <authorList>
            <person name="Zhirakovskaya E."/>
        </authorList>
    </citation>
    <scope>NUCLEOTIDE SEQUENCE</scope>
</reference>
<evidence type="ECO:0000259" key="1">
    <source>
        <dbReference type="PROSITE" id="PS51192"/>
    </source>
</evidence>
<name>A0A3B0TTY0_9ZZZZ</name>
<feature type="non-terminal residue" evidence="2">
    <location>
        <position position="660"/>
    </location>
</feature>
<dbReference type="Gene3D" id="3.40.50.10810">
    <property type="entry name" value="Tandem AAA-ATPase domain"/>
    <property type="match status" value="1"/>
</dbReference>
<feature type="domain" description="Helicase ATP-binding" evidence="1">
    <location>
        <begin position="312"/>
        <end position="471"/>
    </location>
</feature>
<keyword evidence="2" id="KW-0548">Nucleotidyltransferase</keyword>
<evidence type="ECO:0000313" key="2">
    <source>
        <dbReference type="EMBL" id="VAW15679.1"/>
    </source>
</evidence>
<dbReference type="PROSITE" id="PS51192">
    <property type="entry name" value="HELICASE_ATP_BIND_1"/>
    <property type="match status" value="1"/>
</dbReference>
<dbReference type="CDD" id="cd17919">
    <property type="entry name" value="DEXHc_Snf"/>
    <property type="match status" value="1"/>
</dbReference>
<protein>
    <submittedName>
        <fullName evidence="2">DNA polymerase I</fullName>
        <ecNumber evidence="2">2.7.7.7</ecNumber>
    </submittedName>
</protein>
<dbReference type="SUPFAM" id="SSF52540">
    <property type="entry name" value="P-loop containing nucleoside triphosphate hydrolases"/>
    <property type="match status" value="2"/>
</dbReference>
<sequence>MEIAEIIKKQIDKLREQLDKKELALGEIIFNNGECQILSQSSVMYELIVSNEITGTATEYALIVEDEGNIIPAIGKEACGWDKNSFACLLQVENELHLLDTKEHLEHKKYTRGGMVQRVLKERRQKADKAEYHIKWAANIYGDHILTNEKGIKYKVFLRDFENETGYSNSMDSMLNKLGTTKHIMYAFRKLKGNKPLYNRLGKKYPFIEIYCDPLNDYKITWHYPHKLPLDEQLLISRYFKKSRFIENEETTSFLGFIEEATNSKSIHIRPEVSKKLEAAYEKEMLKKLRDTHKPDFSAIKAKLFEYQKEGIVFALFRKAAIIADEMGLGKTIQAIGTAILKKGIFDFRKTLVVCPASIKEQWKKEIEKFSDEKALVVQGNPDERSIQYEDGGHYFFIVNYETVLRDQIAINKAGFDFLILDEAQRAKNYETKTASSLKRIEAKHKLVITGTPIENRLIDIFSIMGILDPYFFGPLWEFSYQHCLFDPERHNKINGYYNLKSLNKKLEGILIRREKRKVIDQLPNIQQINIPVNLSPLQADYHASYAKGLAQIIRKKFLTPYDLQRMMLLLANMRMVCDSTYLIDDETNESPKLEELEYILFEKLDVRNTNRKIIIFSEWVKVHKLIGKMLRSNNIGFVELNGRIPVKSRGELIRKFEDN</sequence>
<accession>A0A3B0TTY0</accession>
<dbReference type="AlphaFoldDB" id="A0A3B0TTY0"/>
<gene>
    <name evidence="2" type="ORF">MNBD_BACTEROID01-1637</name>
</gene>
<dbReference type="Pfam" id="PF00176">
    <property type="entry name" value="SNF2-rel_dom"/>
    <property type="match status" value="1"/>
</dbReference>
<organism evidence="2">
    <name type="scientific">hydrothermal vent metagenome</name>
    <dbReference type="NCBI Taxonomy" id="652676"/>
    <lineage>
        <taxon>unclassified sequences</taxon>
        <taxon>metagenomes</taxon>
        <taxon>ecological metagenomes</taxon>
    </lineage>
</organism>
<dbReference type="InterPro" id="IPR038718">
    <property type="entry name" value="SNF2-like_sf"/>
</dbReference>
<dbReference type="PANTHER" id="PTHR10799">
    <property type="entry name" value="SNF2/RAD54 HELICASE FAMILY"/>
    <property type="match status" value="1"/>
</dbReference>
<dbReference type="InterPro" id="IPR014001">
    <property type="entry name" value="Helicase_ATP-bd"/>
</dbReference>
<dbReference type="InterPro" id="IPR000330">
    <property type="entry name" value="SNF2_N"/>
</dbReference>
<dbReference type="InterPro" id="IPR027417">
    <property type="entry name" value="P-loop_NTPase"/>
</dbReference>
<dbReference type="GO" id="GO:0003887">
    <property type="term" value="F:DNA-directed DNA polymerase activity"/>
    <property type="evidence" value="ECO:0007669"/>
    <property type="project" value="UniProtKB-EC"/>
</dbReference>
<dbReference type="Gene3D" id="3.40.50.300">
    <property type="entry name" value="P-loop containing nucleotide triphosphate hydrolases"/>
    <property type="match status" value="1"/>
</dbReference>
<keyword evidence="2" id="KW-0808">Transferase</keyword>
<dbReference type="EMBL" id="UOEP01000052">
    <property type="protein sequence ID" value="VAW15679.1"/>
    <property type="molecule type" value="Genomic_DNA"/>
</dbReference>
<dbReference type="EC" id="2.7.7.7" evidence="2"/>
<dbReference type="SMART" id="SM00487">
    <property type="entry name" value="DEXDc"/>
    <property type="match status" value="1"/>
</dbReference>